<organism evidence="1">
    <name type="scientific">marine sediment metagenome</name>
    <dbReference type="NCBI Taxonomy" id="412755"/>
    <lineage>
        <taxon>unclassified sequences</taxon>
        <taxon>metagenomes</taxon>
        <taxon>ecological metagenomes</taxon>
    </lineage>
</organism>
<dbReference type="EMBL" id="BARV01031729">
    <property type="protein sequence ID" value="GAI40971.1"/>
    <property type="molecule type" value="Genomic_DNA"/>
</dbReference>
<reference evidence="1" key="1">
    <citation type="journal article" date="2014" name="Front. Microbiol.">
        <title>High frequency of phylogenetically diverse reductive dehalogenase-homologous genes in deep subseafloor sedimentary metagenomes.</title>
        <authorList>
            <person name="Kawai M."/>
            <person name="Futagami T."/>
            <person name="Toyoda A."/>
            <person name="Takaki Y."/>
            <person name="Nishi S."/>
            <person name="Hori S."/>
            <person name="Arai W."/>
            <person name="Tsubouchi T."/>
            <person name="Morono Y."/>
            <person name="Uchiyama I."/>
            <person name="Ito T."/>
            <person name="Fujiyama A."/>
            <person name="Inagaki F."/>
            <person name="Takami H."/>
        </authorList>
    </citation>
    <scope>NUCLEOTIDE SEQUENCE</scope>
    <source>
        <strain evidence="1">Expedition CK06-06</strain>
    </source>
</reference>
<proteinExistence type="predicted"/>
<sequence>MPLVKKLIRLGKSSRAVVIPSEWLSYYEKQGLSIESILMELNGEITMRVPTEAEGKMFAKEAD</sequence>
<dbReference type="AlphaFoldDB" id="X1PEU5"/>
<evidence type="ECO:0000313" key="1">
    <source>
        <dbReference type="EMBL" id="GAI40971.1"/>
    </source>
</evidence>
<comment type="caution">
    <text evidence="1">The sequence shown here is derived from an EMBL/GenBank/DDBJ whole genome shotgun (WGS) entry which is preliminary data.</text>
</comment>
<accession>X1PEU5</accession>
<protein>
    <submittedName>
        <fullName evidence="1">Uncharacterized protein</fullName>
    </submittedName>
</protein>
<gene>
    <name evidence="1" type="ORF">S06H3_50162</name>
</gene>
<name>X1PEU5_9ZZZZ</name>